<proteinExistence type="predicted"/>
<dbReference type="AlphaFoldDB" id="A0ABD4QTB4"/>
<dbReference type="Proteomes" id="UP000078309">
    <property type="component" value="Unassembled WGS sequence"/>
</dbReference>
<evidence type="ECO:0000313" key="1">
    <source>
        <dbReference type="EMBL" id="MBT2918404.1"/>
    </source>
</evidence>
<accession>A0ABD4QTB4</accession>
<evidence type="ECO:0000313" key="2">
    <source>
        <dbReference type="Proteomes" id="UP000078309"/>
    </source>
</evidence>
<dbReference type="EMBL" id="JAHGUI010000020">
    <property type="protein sequence ID" value="MBT2918404.1"/>
    <property type="molecule type" value="Genomic_DNA"/>
</dbReference>
<reference evidence="1 2" key="1">
    <citation type="journal article" date="2017" name="J. Fish Dis.">
        <title>Comparative assessment of Vibrio virulence in marine fish larvae.</title>
        <authorList>
            <person name="Ronneseth A."/>
            <person name="Castillo D."/>
            <person name="D'Alvise P."/>
            <person name="Tonnesen O."/>
            <person name="Haugland G."/>
            <person name="Grotkjaer T."/>
            <person name="Engell-Sorensen K."/>
            <person name="Norremark L."/>
            <person name="Bergh O."/>
            <person name="Wergeland H.I."/>
            <person name="Gram L."/>
        </authorList>
    </citation>
    <scope>NUCLEOTIDE SEQUENCE [LARGE SCALE GENOMIC DNA]</scope>
    <source>
        <strain evidence="1 2">90-11-286</strain>
    </source>
</reference>
<name>A0ABD4QTB4_VIBAN</name>
<comment type="caution">
    <text evidence="1">The sequence shown here is derived from an EMBL/GenBank/DDBJ whole genome shotgun (WGS) entry which is preliminary data.</text>
</comment>
<protein>
    <submittedName>
        <fullName evidence="1">Uncharacterized protein</fullName>
    </submittedName>
</protein>
<dbReference type="RefSeq" id="WP_017044236.1">
    <property type="nucleotide sequence ID" value="NZ_CP022102.1"/>
</dbReference>
<sequence>MAIVFFVTILFDARFTLFFRATGEVGFLDPFSMSESFAVTSLVVDWM</sequence>
<organism evidence="1 2">
    <name type="scientific">Vibrio anguillarum</name>
    <name type="common">Listonella anguillarum</name>
    <dbReference type="NCBI Taxonomy" id="55601"/>
    <lineage>
        <taxon>Bacteria</taxon>
        <taxon>Pseudomonadati</taxon>
        <taxon>Pseudomonadota</taxon>
        <taxon>Gammaproteobacteria</taxon>
        <taxon>Vibrionales</taxon>
        <taxon>Vibrionaceae</taxon>
        <taxon>Vibrio</taxon>
    </lineage>
</organism>
<gene>
    <name evidence="1" type="ORF">PL14_06870</name>
</gene>